<feature type="region of interest" description="Disordered" evidence="1">
    <location>
        <begin position="43"/>
        <end position="66"/>
    </location>
</feature>
<organism evidence="2">
    <name type="scientific">Agromyces sp. G08B096</name>
    <dbReference type="NCBI Taxonomy" id="3156399"/>
    <lineage>
        <taxon>Bacteria</taxon>
        <taxon>Bacillati</taxon>
        <taxon>Actinomycetota</taxon>
        <taxon>Actinomycetes</taxon>
        <taxon>Micrococcales</taxon>
        <taxon>Microbacteriaceae</taxon>
        <taxon>Agromyces</taxon>
    </lineage>
</organism>
<dbReference type="AlphaFoldDB" id="A0AAU7W3H5"/>
<evidence type="ECO:0000313" key="2">
    <source>
        <dbReference type="EMBL" id="XBX81215.1"/>
    </source>
</evidence>
<reference evidence="2" key="1">
    <citation type="submission" date="2024-05" db="EMBL/GenBank/DDBJ databases">
        <authorList>
            <person name="Yu L."/>
        </authorList>
    </citation>
    <scope>NUCLEOTIDE SEQUENCE</scope>
    <source>
        <strain evidence="2">G08B096</strain>
    </source>
</reference>
<evidence type="ECO:0000256" key="1">
    <source>
        <dbReference type="SAM" id="MobiDB-lite"/>
    </source>
</evidence>
<dbReference type="RefSeq" id="WP_350347237.1">
    <property type="nucleotide sequence ID" value="NZ_CP158374.1"/>
</dbReference>
<protein>
    <submittedName>
        <fullName evidence="2">Uncharacterized protein</fullName>
    </submittedName>
</protein>
<proteinExistence type="predicted"/>
<sequence>MTDIDALIAEARASAESGDASPTELEGYIGALADALAAERKRADEAEAERDALEAARTARKESPDA</sequence>
<accession>A0AAU7W3H5</accession>
<dbReference type="EMBL" id="CP158374">
    <property type="protein sequence ID" value="XBX81215.1"/>
    <property type="molecule type" value="Genomic_DNA"/>
</dbReference>
<gene>
    <name evidence="2" type="ORF">ABIQ69_11410</name>
</gene>
<name>A0AAU7W3H5_9MICO</name>